<accession>A0A8J4YLU2</accession>
<feature type="compositionally biased region" description="Basic residues" evidence="1">
    <location>
        <begin position="129"/>
        <end position="142"/>
    </location>
</feature>
<name>A0A8J4YLU2_CHIOP</name>
<reference evidence="2" key="1">
    <citation type="submission" date="2020-07" db="EMBL/GenBank/DDBJ databases">
        <title>The High-quality genome of the commercially important snow crab, Chionoecetes opilio.</title>
        <authorList>
            <person name="Jeong J.-H."/>
            <person name="Ryu S."/>
        </authorList>
    </citation>
    <scope>NUCLEOTIDE SEQUENCE</scope>
    <source>
        <strain evidence="2">MADBK_172401_WGS</strain>
        <tissue evidence="2">Digestive gland</tissue>
    </source>
</reference>
<comment type="caution">
    <text evidence="2">The sequence shown here is derived from an EMBL/GenBank/DDBJ whole genome shotgun (WGS) entry which is preliminary data.</text>
</comment>
<sequence length="311" mass="35231">MRHFLKQWEKSGGQEDPLAVNRGVLILYSFVATPAVQTISSFDQYESLLEPILVRYVEHMAKMEKVEKLYEEDRAERLVYVLGLCELLVPTMRHPSILLHVGKLLALTHGASFHYVAVQDGQKGQNEKKRLRNNSGKRHRRLSSMSTQHTCSSEEDDMDMDCSSTVQPGQKATTSTEQEVETSSKREKQRKDKGITTEKAVDPILSISDVEKENKDISLSTKEKSCQEKDTKSILSSLKESLADYCVRVVRCCPDLYAVLTAVNECHVHEVELFFQAVRLQEPTLVGQLQEQLLDSGSHNRLVTILSDMYA</sequence>
<organism evidence="2 3">
    <name type="scientific">Chionoecetes opilio</name>
    <name type="common">Atlantic snow crab</name>
    <name type="synonym">Cancer opilio</name>
    <dbReference type="NCBI Taxonomy" id="41210"/>
    <lineage>
        <taxon>Eukaryota</taxon>
        <taxon>Metazoa</taxon>
        <taxon>Ecdysozoa</taxon>
        <taxon>Arthropoda</taxon>
        <taxon>Crustacea</taxon>
        <taxon>Multicrustacea</taxon>
        <taxon>Malacostraca</taxon>
        <taxon>Eumalacostraca</taxon>
        <taxon>Eucarida</taxon>
        <taxon>Decapoda</taxon>
        <taxon>Pleocyemata</taxon>
        <taxon>Brachyura</taxon>
        <taxon>Eubrachyura</taxon>
        <taxon>Majoidea</taxon>
        <taxon>Majidae</taxon>
        <taxon>Chionoecetes</taxon>
    </lineage>
</organism>
<feature type="compositionally biased region" description="Basic and acidic residues" evidence="1">
    <location>
        <begin position="182"/>
        <end position="197"/>
    </location>
</feature>
<evidence type="ECO:0000313" key="3">
    <source>
        <dbReference type="Proteomes" id="UP000770661"/>
    </source>
</evidence>
<dbReference type="OrthoDB" id="2156856at2759"/>
<dbReference type="AlphaFoldDB" id="A0A8J4YLU2"/>
<evidence type="ECO:0000256" key="1">
    <source>
        <dbReference type="SAM" id="MobiDB-lite"/>
    </source>
</evidence>
<gene>
    <name evidence="2" type="ORF">GWK47_037358</name>
</gene>
<proteinExistence type="predicted"/>
<keyword evidence="3" id="KW-1185">Reference proteome</keyword>
<feature type="region of interest" description="Disordered" evidence="1">
    <location>
        <begin position="119"/>
        <end position="197"/>
    </location>
</feature>
<evidence type="ECO:0000313" key="2">
    <source>
        <dbReference type="EMBL" id="KAG0726054.1"/>
    </source>
</evidence>
<dbReference type="EMBL" id="JACEEZ010004874">
    <property type="protein sequence ID" value="KAG0726054.1"/>
    <property type="molecule type" value="Genomic_DNA"/>
</dbReference>
<dbReference type="Proteomes" id="UP000770661">
    <property type="component" value="Unassembled WGS sequence"/>
</dbReference>
<protein>
    <submittedName>
        <fullName evidence="2">Uncharacterized protein</fullName>
    </submittedName>
</protein>